<dbReference type="Proteomes" id="UP000289022">
    <property type="component" value="Unassembled WGS sequence"/>
</dbReference>
<keyword evidence="2" id="KW-0648">Protein biosynthesis</keyword>
<feature type="compositionally biased region" description="Basic and acidic residues" evidence="1">
    <location>
        <begin position="150"/>
        <end position="168"/>
    </location>
</feature>
<accession>A0A438XVV3</accession>
<dbReference type="AlphaFoldDB" id="A0A438XVV3"/>
<evidence type="ECO:0000313" key="3">
    <source>
        <dbReference type="Proteomes" id="UP000289022"/>
    </source>
</evidence>
<comment type="caution">
    <text evidence="2">The sequence shown here is derived from an EMBL/GenBank/DDBJ whole genome shotgun (WGS) entry which is preliminary data.</text>
</comment>
<feature type="compositionally biased region" description="Polar residues" evidence="1">
    <location>
        <begin position="131"/>
        <end position="149"/>
    </location>
</feature>
<feature type="region of interest" description="Disordered" evidence="1">
    <location>
        <begin position="61"/>
        <end position="168"/>
    </location>
</feature>
<proteinExistence type="predicted"/>
<evidence type="ECO:0000256" key="1">
    <source>
        <dbReference type="SAM" id="MobiDB-lite"/>
    </source>
</evidence>
<organism evidence="2 3">
    <name type="scientific">Helicobacter pylori</name>
    <name type="common">Campylobacter pylori</name>
    <dbReference type="NCBI Taxonomy" id="210"/>
    <lineage>
        <taxon>Bacteria</taxon>
        <taxon>Pseudomonadati</taxon>
        <taxon>Campylobacterota</taxon>
        <taxon>Epsilonproteobacteria</taxon>
        <taxon>Campylobacterales</taxon>
        <taxon>Helicobacteraceae</taxon>
        <taxon>Helicobacter</taxon>
    </lineage>
</organism>
<dbReference type="EMBL" id="RJGP01000069">
    <property type="protein sequence ID" value="RVZ42079.1"/>
    <property type="molecule type" value="Genomic_DNA"/>
</dbReference>
<name>A0A438XVV3_HELPX</name>
<sequence>MSGMVDLKEFLAELGKTQKELKNVIEQAKDIGLELKTNSKMTPEQAGKLYKYIVDGIKEQIQANQPTKNPEQDNKDDLNTAVASKSLNKKVSKTPKKEEKSQPKLKKTKEKKKEAPTPIAKKKGGIEIVNTFENQTPPTENTPKVVSHSQIEKAKQKLQEIQKSREAL</sequence>
<dbReference type="GO" id="GO:0003743">
    <property type="term" value="F:translation initiation factor activity"/>
    <property type="evidence" value="ECO:0007669"/>
    <property type="project" value="UniProtKB-KW"/>
</dbReference>
<evidence type="ECO:0000313" key="2">
    <source>
        <dbReference type="EMBL" id="RVZ42079.1"/>
    </source>
</evidence>
<reference evidence="2 3" key="1">
    <citation type="submission" date="2018-11" db="EMBL/GenBank/DDBJ databases">
        <title>Genetic determinants and prediction of antibiotic resistance phenotypes in Helicobacter pylori.</title>
        <authorList>
            <person name="Wagner K."/>
        </authorList>
    </citation>
    <scope>NUCLEOTIDE SEQUENCE [LARGE SCALE GENOMIC DNA]</scope>
    <source>
        <strain evidence="2 3">ZH70</strain>
    </source>
</reference>
<feature type="non-terminal residue" evidence="2">
    <location>
        <position position="168"/>
    </location>
</feature>
<keyword evidence="2" id="KW-0396">Initiation factor</keyword>
<protein>
    <submittedName>
        <fullName evidence="2">Translation initiation factor IF-2</fullName>
    </submittedName>
</protein>
<gene>
    <name evidence="2" type="ORF">EC518_02625</name>
</gene>